<evidence type="ECO:0000256" key="7">
    <source>
        <dbReference type="ARBA" id="ARBA00023295"/>
    </source>
</evidence>
<keyword evidence="14" id="KW-1185">Reference proteome</keyword>
<dbReference type="SMART" id="SM00636">
    <property type="entry name" value="Glyco_18"/>
    <property type="match status" value="1"/>
</dbReference>
<dbReference type="PANTHER" id="PTHR46290:SF1">
    <property type="entry name" value="DI-N-ACETYLCHITOBIASE"/>
    <property type="match status" value="1"/>
</dbReference>
<dbReference type="Pfam" id="PF00704">
    <property type="entry name" value="Glyco_hydro_18"/>
    <property type="match status" value="1"/>
</dbReference>
<dbReference type="CDD" id="cd02875">
    <property type="entry name" value="GH18_chitobiase"/>
    <property type="match status" value="1"/>
</dbReference>
<feature type="domain" description="GH18" evidence="12">
    <location>
        <begin position="145"/>
        <end position="497"/>
    </location>
</feature>
<dbReference type="AlphaFoldDB" id="A0A8C3XR42"/>
<dbReference type="Ensembl" id="ENSCSRT00000017261.1">
    <property type="protein sequence ID" value="ENSCSRP00000016515.1"/>
    <property type="gene ID" value="ENSCSRG00000012669.1"/>
</dbReference>
<comment type="function">
    <text evidence="8">Involved in the degradation of asparagine-linked glycoproteins. Hydrolyze of N-acetyl-beta-D-glucosamine (1-4)N-acetylglucosamine chitobiose core from the reducing end of the bond, it requires prior cleavage by glycosylasparaginase.</text>
</comment>
<dbReference type="InterPro" id="IPR001579">
    <property type="entry name" value="Glyco_hydro_18_chit_AS"/>
</dbReference>
<feature type="compositionally biased region" description="Low complexity" evidence="11">
    <location>
        <begin position="79"/>
        <end position="107"/>
    </location>
</feature>
<dbReference type="Gene3D" id="3.20.20.80">
    <property type="entry name" value="Glycosidases"/>
    <property type="match status" value="1"/>
</dbReference>
<dbReference type="InterPro" id="IPR029070">
    <property type="entry name" value="Chitinase_insertion_sf"/>
</dbReference>
<sequence>MTQALLTRPAPGRAGLSARGRLSARRGAWLPPRASSRSRDSGCRPSQAALELPVSSPLVSPIPRRAARGGLGSPGAAGGARPAARAGGLARSPSRSWSRGGSAASPPGWEPAGAAACPGHVARVLSMRRLLGGGACLSRCSLLLLALLLGLGSSSGACPCGDPALCRPIAGTQEFEVFVFDVGRKTWKFYDWSQITTVAAFGKYDPELLCYAHSKGSRVVLKGDVPVKEIIDSANRTAWIARQVDLAKKQYMDGINIDIEQEVNEMSPEYYALTALVKETTDAFHREIPGSQVTFDVAWAPACIDKRCYNYSGIAEACDFLFVMSYDEQSQVWTECIARANAPYSQTLDGYDDYINMSIEPKKLVMGVPWYGYDYRCLGLSKDHVCSLPNIPFRGAPCSDAAGHQVTYGTIMKQVNSSISGSLWDEEQKAPYYEYKDSLGHFHQVWYDNPQSISLKATYAKKRGLRGIGMWNGNCLDYSRSSVAEQQTEAMWQALRP</sequence>
<evidence type="ECO:0000256" key="2">
    <source>
        <dbReference type="ARBA" id="ARBA00009336"/>
    </source>
</evidence>
<dbReference type="GO" id="GO:0008061">
    <property type="term" value="F:chitin binding"/>
    <property type="evidence" value="ECO:0007669"/>
    <property type="project" value="InterPro"/>
</dbReference>
<dbReference type="InterPro" id="IPR001223">
    <property type="entry name" value="Glyco_hydro18_cat"/>
</dbReference>
<dbReference type="PROSITE" id="PS51910">
    <property type="entry name" value="GH18_2"/>
    <property type="match status" value="1"/>
</dbReference>
<feature type="region of interest" description="Disordered" evidence="11">
    <location>
        <begin position="1"/>
        <end position="109"/>
    </location>
</feature>
<dbReference type="InterPro" id="IPR047898">
    <property type="entry name" value="DIAC_cat"/>
</dbReference>
<dbReference type="GO" id="GO:0005615">
    <property type="term" value="C:extracellular space"/>
    <property type="evidence" value="ECO:0007669"/>
    <property type="project" value="TreeGrafter"/>
</dbReference>
<keyword evidence="5" id="KW-0325">Glycoprotein</keyword>
<evidence type="ECO:0000313" key="13">
    <source>
        <dbReference type="Ensembl" id="ENSCSRP00000016515.1"/>
    </source>
</evidence>
<dbReference type="SUPFAM" id="SSF51445">
    <property type="entry name" value="(Trans)glycosidases"/>
    <property type="match status" value="1"/>
</dbReference>
<dbReference type="PANTHER" id="PTHR46290">
    <property type="entry name" value="DI-N-ACETYLCHITOBIASE"/>
    <property type="match status" value="1"/>
</dbReference>
<keyword evidence="4" id="KW-0378">Hydrolase</keyword>
<protein>
    <recommendedName>
        <fullName evidence="9">Di-N-acetylchitobiase</fullName>
    </recommendedName>
</protein>
<dbReference type="FunFam" id="3.20.20.80:FF:000250">
    <property type="entry name" value="Probable di-N-acetylchitobiase 1"/>
    <property type="match status" value="1"/>
</dbReference>
<evidence type="ECO:0000256" key="10">
    <source>
        <dbReference type="RuleBase" id="RU004453"/>
    </source>
</evidence>
<dbReference type="Proteomes" id="UP000694403">
    <property type="component" value="Unplaced"/>
</dbReference>
<dbReference type="GO" id="GO:0006032">
    <property type="term" value="P:chitin catabolic process"/>
    <property type="evidence" value="ECO:0007669"/>
    <property type="project" value="UniProtKB-ARBA"/>
</dbReference>
<comment type="subcellular location">
    <subcellularLocation>
        <location evidence="1">Lysosome</location>
    </subcellularLocation>
</comment>
<keyword evidence="3" id="KW-0732">Signal</keyword>
<evidence type="ECO:0000256" key="1">
    <source>
        <dbReference type="ARBA" id="ARBA00004371"/>
    </source>
</evidence>
<evidence type="ECO:0000313" key="14">
    <source>
        <dbReference type="Proteomes" id="UP000694403"/>
    </source>
</evidence>
<evidence type="ECO:0000256" key="4">
    <source>
        <dbReference type="ARBA" id="ARBA00022801"/>
    </source>
</evidence>
<dbReference type="FunFam" id="3.10.50.10:FF:000006">
    <property type="entry name" value="Chitobiase, di-N-acetyl"/>
    <property type="match status" value="1"/>
</dbReference>
<keyword evidence="6" id="KW-0458">Lysosome</keyword>
<dbReference type="InterPro" id="IPR051887">
    <property type="entry name" value="GH18_Domain-Containing"/>
</dbReference>
<dbReference type="Gene3D" id="3.10.50.10">
    <property type="match status" value="1"/>
</dbReference>
<feature type="compositionally biased region" description="Low complexity" evidence="11">
    <location>
        <begin position="8"/>
        <end position="28"/>
    </location>
</feature>
<evidence type="ECO:0000256" key="3">
    <source>
        <dbReference type="ARBA" id="ARBA00022729"/>
    </source>
</evidence>
<evidence type="ECO:0000256" key="9">
    <source>
        <dbReference type="ARBA" id="ARBA00074174"/>
    </source>
</evidence>
<dbReference type="InterPro" id="IPR011583">
    <property type="entry name" value="Chitinase_II/V-like_cat"/>
</dbReference>
<name>A0A8C3XR42_CHESE</name>
<organism evidence="13 14">
    <name type="scientific">Chelydra serpentina</name>
    <name type="common">Snapping turtle</name>
    <name type="synonym">Testudo serpentina</name>
    <dbReference type="NCBI Taxonomy" id="8475"/>
    <lineage>
        <taxon>Eukaryota</taxon>
        <taxon>Metazoa</taxon>
        <taxon>Chordata</taxon>
        <taxon>Craniata</taxon>
        <taxon>Vertebrata</taxon>
        <taxon>Euteleostomi</taxon>
        <taxon>Archelosauria</taxon>
        <taxon>Testudinata</taxon>
        <taxon>Testudines</taxon>
        <taxon>Cryptodira</taxon>
        <taxon>Durocryptodira</taxon>
        <taxon>Americhelydia</taxon>
        <taxon>Chelydroidea</taxon>
        <taxon>Chelydridae</taxon>
        <taxon>Chelydra</taxon>
    </lineage>
</organism>
<reference evidence="13" key="2">
    <citation type="submission" date="2025-09" db="UniProtKB">
        <authorList>
            <consortium name="Ensembl"/>
        </authorList>
    </citation>
    <scope>IDENTIFICATION</scope>
</reference>
<keyword evidence="7" id="KW-0326">Glycosidase</keyword>
<dbReference type="InterPro" id="IPR017853">
    <property type="entry name" value="GH"/>
</dbReference>
<evidence type="ECO:0000259" key="12">
    <source>
        <dbReference type="PROSITE" id="PS51910"/>
    </source>
</evidence>
<feature type="compositionally biased region" description="Low complexity" evidence="11">
    <location>
        <begin position="52"/>
        <end position="64"/>
    </location>
</feature>
<reference evidence="13" key="1">
    <citation type="submission" date="2025-08" db="UniProtKB">
        <authorList>
            <consortium name="Ensembl"/>
        </authorList>
    </citation>
    <scope>IDENTIFICATION</scope>
</reference>
<dbReference type="PROSITE" id="PS01095">
    <property type="entry name" value="GH18_1"/>
    <property type="match status" value="1"/>
</dbReference>
<evidence type="ECO:0000256" key="6">
    <source>
        <dbReference type="ARBA" id="ARBA00023228"/>
    </source>
</evidence>
<dbReference type="GO" id="GO:0009313">
    <property type="term" value="P:oligosaccharide catabolic process"/>
    <property type="evidence" value="ECO:0007669"/>
    <property type="project" value="TreeGrafter"/>
</dbReference>
<accession>A0A8C3XR42</accession>
<proteinExistence type="inferred from homology"/>
<evidence type="ECO:0000256" key="5">
    <source>
        <dbReference type="ARBA" id="ARBA00023180"/>
    </source>
</evidence>
<comment type="similarity">
    <text evidence="2 10">Belongs to the glycosyl hydrolase 18 family.</text>
</comment>
<dbReference type="GO" id="GO:0005764">
    <property type="term" value="C:lysosome"/>
    <property type="evidence" value="ECO:0007669"/>
    <property type="project" value="UniProtKB-SubCell"/>
</dbReference>
<evidence type="ECO:0000256" key="8">
    <source>
        <dbReference type="ARBA" id="ARBA00055477"/>
    </source>
</evidence>
<feature type="compositionally biased region" description="Gly residues" evidence="11">
    <location>
        <begin position="69"/>
        <end position="78"/>
    </location>
</feature>
<dbReference type="GO" id="GO:0004568">
    <property type="term" value="F:chitinase activity"/>
    <property type="evidence" value="ECO:0007669"/>
    <property type="project" value="UniProtKB-ARBA"/>
</dbReference>
<evidence type="ECO:0000256" key="11">
    <source>
        <dbReference type="SAM" id="MobiDB-lite"/>
    </source>
</evidence>